<organism evidence="1 2">
    <name type="scientific">Protopolystoma xenopodis</name>
    <dbReference type="NCBI Taxonomy" id="117903"/>
    <lineage>
        <taxon>Eukaryota</taxon>
        <taxon>Metazoa</taxon>
        <taxon>Spiralia</taxon>
        <taxon>Lophotrochozoa</taxon>
        <taxon>Platyhelminthes</taxon>
        <taxon>Monogenea</taxon>
        <taxon>Polyopisthocotylea</taxon>
        <taxon>Polystomatidea</taxon>
        <taxon>Polystomatidae</taxon>
        <taxon>Protopolystoma</taxon>
    </lineage>
</organism>
<name>A0A3S5BGQ1_9PLAT</name>
<protein>
    <submittedName>
        <fullName evidence="1">Uncharacterized protein</fullName>
    </submittedName>
</protein>
<comment type="caution">
    <text evidence="1">The sequence shown here is derived from an EMBL/GenBank/DDBJ whole genome shotgun (WGS) entry which is preliminary data.</text>
</comment>
<sequence>MHDTGRYLVRAINWEYSIGPVAKLCPDSWEYLSLKRHPHARSCGLVSLPKRGLIDGVYCRATREGTLNVPFYQLWGPRRVITASGLLLLTKAECQLYITAHAV</sequence>
<gene>
    <name evidence="1" type="ORF">PXEA_LOCUS17058</name>
</gene>
<dbReference type="AlphaFoldDB" id="A0A3S5BGQ1"/>
<reference evidence="1" key="1">
    <citation type="submission" date="2018-11" db="EMBL/GenBank/DDBJ databases">
        <authorList>
            <consortium name="Pathogen Informatics"/>
        </authorList>
    </citation>
    <scope>NUCLEOTIDE SEQUENCE</scope>
</reference>
<dbReference type="Proteomes" id="UP000784294">
    <property type="component" value="Unassembled WGS sequence"/>
</dbReference>
<keyword evidence="2" id="KW-1185">Reference proteome</keyword>
<evidence type="ECO:0000313" key="1">
    <source>
        <dbReference type="EMBL" id="VEL23618.1"/>
    </source>
</evidence>
<accession>A0A3S5BGQ1</accession>
<evidence type="ECO:0000313" key="2">
    <source>
        <dbReference type="Proteomes" id="UP000784294"/>
    </source>
</evidence>
<dbReference type="EMBL" id="CAAALY010062883">
    <property type="protein sequence ID" value="VEL23618.1"/>
    <property type="molecule type" value="Genomic_DNA"/>
</dbReference>
<proteinExistence type="predicted"/>